<feature type="coiled-coil region" evidence="1">
    <location>
        <begin position="416"/>
        <end position="464"/>
    </location>
</feature>
<keyword evidence="1" id="KW-0175">Coiled coil</keyword>
<gene>
    <name evidence="3" type="ORF">PPERSA_11086</name>
</gene>
<dbReference type="InParanoid" id="A0A0V0QZB5"/>
<feature type="compositionally biased region" description="Low complexity" evidence="2">
    <location>
        <begin position="143"/>
        <end position="162"/>
    </location>
</feature>
<accession>A0A0V0QZB5</accession>
<feature type="compositionally biased region" description="Polar residues" evidence="2">
    <location>
        <begin position="163"/>
        <end position="173"/>
    </location>
</feature>
<proteinExistence type="predicted"/>
<evidence type="ECO:0000313" key="4">
    <source>
        <dbReference type="Proteomes" id="UP000054937"/>
    </source>
</evidence>
<evidence type="ECO:0000313" key="3">
    <source>
        <dbReference type="EMBL" id="KRX07537.1"/>
    </source>
</evidence>
<evidence type="ECO:0000256" key="1">
    <source>
        <dbReference type="SAM" id="Coils"/>
    </source>
</evidence>
<dbReference type="Proteomes" id="UP000054937">
    <property type="component" value="Unassembled WGS sequence"/>
</dbReference>
<sequence>MEQQMKNLELKLKQSQIKFSQQEEELEGERLQNQRILENFNQIQKIRGLPFLRNSQYISQELLQLKKFIGQNLPVFGKNDNSTQILSEKNNQSQFLNTPKQVQVGDQGNYSVEENTVQRKSKWQSEIQNLKQSLNSIGGGDFNNFSTQQNQQTQNQNKANNQMTSSVRSSQGRFKSPARSILKNKQRNSSSQLEQSQILKYNQNNQQNYEDNNSQLNNSQKGFNFLQNFLNNQNSSQIQQNDSQFYQQQNQNFQNSESKCNQSFVSQQSVQQQNVQNKQKYNYLRMEQFGIQVKSKIVEILQSLNNFKNLIKNKNFVNNEGLQILEDKMSFYREQIFALDQINNQDQQGKTDDLLRNFDLVMNDINLVEQGLICKSDYLLQKQQQIQQFEYMNQNQISRNNYNQQDQQFQQQCLNCENQANMLKQLQNQAQQQENIKNQKEKQIEELINSLELIKNNESGFENQFQLVKKCLQNLSDTVFEELIIYENNQLNKIYEKFKGLAQNISEMNLFFPFLEIQNQELKNQKQTNLLDRHKIQYNLSYKNRESLQKVGNIEIMQINFDDKFLMEKREERLQNV</sequence>
<keyword evidence="4" id="KW-1185">Reference proteome</keyword>
<organism evidence="3 4">
    <name type="scientific">Pseudocohnilembus persalinus</name>
    <name type="common">Ciliate</name>
    <dbReference type="NCBI Taxonomy" id="266149"/>
    <lineage>
        <taxon>Eukaryota</taxon>
        <taxon>Sar</taxon>
        <taxon>Alveolata</taxon>
        <taxon>Ciliophora</taxon>
        <taxon>Intramacronucleata</taxon>
        <taxon>Oligohymenophorea</taxon>
        <taxon>Scuticociliatia</taxon>
        <taxon>Philasterida</taxon>
        <taxon>Pseudocohnilembidae</taxon>
        <taxon>Pseudocohnilembus</taxon>
    </lineage>
</organism>
<feature type="region of interest" description="Disordered" evidence="2">
    <location>
        <begin position="138"/>
        <end position="194"/>
    </location>
</feature>
<dbReference type="AlphaFoldDB" id="A0A0V0QZB5"/>
<name>A0A0V0QZB5_PSEPJ</name>
<dbReference type="EMBL" id="LDAU01000082">
    <property type="protein sequence ID" value="KRX07537.1"/>
    <property type="molecule type" value="Genomic_DNA"/>
</dbReference>
<evidence type="ECO:0000256" key="2">
    <source>
        <dbReference type="SAM" id="MobiDB-lite"/>
    </source>
</evidence>
<protein>
    <submittedName>
        <fullName evidence="3">Uncharacterized protein</fullName>
    </submittedName>
</protein>
<reference evidence="3 4" key="1">
    <citation type="journal article" date="2015" name="Sci. Rep.">
        <title>Genome of the facultative scuticociliatosis pathogen Pseudocohnilembus persalinus provides insight into its virulence through horizontal gene transfer.</title>
        <authorList>
            <person name="Xiong J."/>
            <person name="Wang G."/>
            <person name="Cheng J."/>
            <person name="Tian M."/>
            <person name="Pan X."/>
            <person name="Warren A."/>
            <person name="Jiang C."/>
            <person name="Yuan D."/>
            <person name="Miao W."/>
        </authorList>
    </citation>
    <scope>NUCLEOTIDE SEQUENCE [LARGE SCALE GENOMIC DNA]</scope>
    <source>
        <strain evidence="3">36N120E</strain>
    </source>
</reference>
<comment type="caution">
    <text evidence="3">The sequence shown here is derived from an EMBL/GenBank/DDBJ whole genome shotgun (WGS) entry which is preliminary data.</text>
</comment>
<feature type="coiled-coil region" evidence="1">
    <location>
        <begin position="5"/>
        <end position="39"/>
    </location>
</feature>